<gene>
    <name evidence="2" type="ORF">SAMN05192548_104523</name>
</gene>
<protein>
    <recommendedName>
        <fullName evidence="4">TagK domain-containing protein</fullName>
    </recommendedName>
</protein>
<dbReference type="STRING" id="169427.SAMN05192548_104523"/>
<reference evidence="2 3" key="1">
    <citation type="submission" date="2016-11" db="EMBL/GenBank/DDBJ databases">
        <authorList>
            <person name="Jaros S."/>
            <person name="Januszkiewicz K."/>
            <person name="Wedrychowicz H."/>
        </authorList>
    </citation>
    <scope>NUCLEOTIDE SEQUENCE [LARGE SCALE GENOMIC DNA]</scope>
    <source>
        <strain evidence="2 3">LMG 20594</strain>
    </source>
</reference>
<feature type="region of interest" description="Disordered" evidence="1">
    <location>
        <begin position="220"/>
        <end position="262"/>
    </location>
</feature>
<feature type="compositionally biased region" description="Low complexity" evidence="1">
    <location>
        <begin position="220"/>
        <end position="230"/>
    </location>
</feature>
<dbReference type="Proteomes" id="UP000184395">
    <property type="component" value="Unassembled WGS sequence"/>
</dbReference>
<feature type="region of interest" description="Disordered" evidence="1">
    <location>
        <begin position="135"/>
        <end position="162"/>
    </location>
</feature>
<feature type="compositionally biased region" description="Basic and acidic residues" evidence="1">
    <location>
        <begin position="142"/>
        <end position="160"/>
    </location>
</feature>
<feature type="region of interest" description="Disordered" evidence="1">
    <location>
        <begin position="75"/>
        <end position="98"/>
    </location>
</feature>
<dbReference type="EMBL" id="FRAB01000045">
    <property type="protein sequence ID" value="SHK91839.1"/>
    <property type="molecule type" value="Genomic_DNA"/>
</dbReference>
<evidence type="ECO:0000256" key="1">
    <source>
        <dbReference type="SAM" id="MobiDB-lite"/>
    </source>
</evidence>
<dbReference type="NCBIfam" id="NF033419">
    <property type="entry name" value="T6SS_TagK_dom"/>
    <property type="match status" value="1"/>
</dbReference>
<name>A0A1M6WDU7_9BURK</name>
<dbReference type="InterPro" id="IPR047914">
    <property type="entry name" value="TagK-like_C"/>
</dbReference>
<feature type="compositionally biased region" description="Basic and acidic residues" evidence="1">
    <location>
        <begin position="83"/>
        <end position="95"/>
    </location>
</feature>
<accession>A0A1M6WDU7</accession>
<sequence>MRTFTLLWRRQPIEMYSEPTGLMRLGDADGAEESGDHDRGPGAPVDGEAHLATGYGLDDGGEDLRGDNAVFGLIGSSVTDDGGAARRSRDSRAPAKAEMTGAQDLIQTLHEQYCRALDDPQASLAGNWAAQWATPVAGDPSMDAHEDHPRRQESSGRESTDVGSIEALLSGTRVLKDVFGPLVGGDSEGDMSGLGWLTDSEPVPEILRLFAPAEYHAAASRRPAALPPALARREHHSLGIDSPMSPISPIPAPDSNPRHDPS</sequence>
<organism evidence="2 3">
    <name type="scientific">Paraburkholderia terricola</name>
    <dbReference type="NCBI Taxonomy" id="169427"/>
    <lineage>
        <taxon>Bacteria</taxon>
        <taxon>Pseudomonadati</taxon>
        <taxon>Pseudomonadota</taxon>
        <taxon>Betaproteobacteria</taxon>
        <taxon>Burkholderiales</taxon>
        <taxon>Burkholderiaceae</taxon>
        <taxon>Paraburkholderia</taxon>
    </lineage>
</organism>
<dbReference type="OrthoDB" id="8613119at2"/>
<dbReference type="RefSeq" id="WP_090518846.1">
    <property type="nucleotide sequence ID" value="NZ_CADFGY010000033.1"/>
</dbReference>
<evidence type="ECO:0000313" key="3">
    <source>
        <dbReference type="Proteomes" id="UP000184395"/>
    </source>
</evidence>
<evidence type="ECO:0008006" key="4">
    <source>
        <dbReference type="Google" id="ProtNLM"/>
    </source>
</evidence>
<feature type="region of interest" description="Disordered" evidence="1">
    <location>
        <begin position="19"/>
        <end position="62"/>
    </location>
</feature>
<proteinExistence type="predicted"/>
<dbReference type="AlphaFoldDB" id="A0A1M6WDU7"/>
<evidence type="ECO:0000313" key="2">
    <source>
        <dbReference type="EMBL" id="SHK91839.1"/>
    </source>
</evidence>